<dbReference type="Proteomes" id="UP000095256">
    <property type="component" value="Unassembled WGS sequence"/>
</dbReference>
<organism evidence="2 3">
    <name type="scientific">Enterococcus rivorum</name>
    <dbReference type="NCBI Taxonomy" id="762845"/>
    <lineage>
        <taxon>Bacteria</taxon>
        <taxon>Bacillati</taxon>
        <taxon>Bacillota</taxon>
        <taxon>Bacilli</taxon>
        <taxon>Lactobacillales</taxon>
        <taxon>Enterococcaceae</taxon>
        <taxon>Enterococcus</taxon>
    </lineage>
</organism>
<dbReference type="InterPro" id="IPR012338">
    <property type="entry name" value="Beta-lactam/transpept-like"/>
</dbReference>
<keyword evidence="3" id="KW-1185">Reference proteome</keyword>
<dbReference type="OrthoDB" id="1642139at2"/>
<dbReference type="PANTHER" id="PTHR35333">
    <property type="entry name" value="BETA-LACTAMASE"/>
    <property type="match status" value="1"/>
</dbReference>
<sequence>MKKRRLSLYSAIFLICFFLIISFFFSSHTVDYAKEANTKNSSTISSDSATTESQTESEENLAAFYKKVEVALTQAKTSFKGDVGLTYIDLTTGKEISINGDKDFYTASTIKVPLAMFIADKVNSGSLKWDMQIPYNEEEDYEEGTGLLIYDIQPSYSLKTLQEYNIVYSDNIAKNMLYDALGGDKKARTDLYARFFKKTPNLESTQITSKEAATVLEELYKKKATDKEYLTIYDYMKRTVFHERMDTPTTSGKVAHKIGSYNDFIHDIGIFETEYPFILTVYTKGENGIPFISQLTDQIWTIQSKDYPKENTKNP</sequence>
<evidence type="ECO:0000313" key="3">
    <source>
        <dbReference type="Proteomes" id="UP000095256"/>
    </source>
</evidence>
<proteinExistence type="predicted"/>
<reference evidence="2 3" key="1">
    <citation type="submission" date="2016-09" db="EMBL/GenBank/DDBJ databases">
        <authorList>
            <person name="Capua I."/>
            <person name="De Benedictis P."/>
            <person name="Joannis T."/>
            <person name="Lombin L.H."/>
            <person name="Cattoli G."/>
        </authorList>
    </citation>
    <scope>NUCLEOTIDE SEQUENCE [LARGE SCALE GENOMIC DNA]</scope>
    <source>
        <strain evidence="2 3">LMG 25899</strain>
    </source>
</reference>
<dbReference type="InterPro" id="IPR045155">
    <property type="entry name" value="Beta-lactam_cat"/>
</dbReference>
<dbReference type="Gene3D" id="3.40.710.10">
    <property type="entry name" value="DD-peptidase/beta-lactamase superfamily"/>
    <property type="match status" value="1"/>
</dbReference>
<comment type="caution">
    <text evidence="2">The sequence shown here is derived from an EMBL/GenBank/DDBJ whole genome shotgun (WGS) entry which is preliminary data.</text>
</comment>
<dbReference type="GO" id="GO:0046677">
    <property type="term" value="P:response to antibiotic"/>
    <property type="evidence" value="ECO:0007669"/>
    <property type="project" value="InterPro"/>
</dbReference>
<dbReference type="STRING" id="762845.BCR26_05940"/>
<dbReference type="EMBL" id="MIEK01000067">
    <property type="protein sequence ID" value="OEH81088.1"/>
    <property type="molecule type" value="Genomic_DNA"/>
</dbReference>
<evidence type="ECO:0000259" key="1">
    <source>
        <dbReference type="Pfam" id="PF13354"/>
    </source>
</evidence>
<protein>
    <submittedName>
        <fullName evidence="2">Serine hydrolase</fullName>
    </submittedName>
</protein>
<dbReference type="SUPFAM" id="SSF56601">
    <property type="entry name" value="beta-lactamase/transpeptidase-like"/>
    <property type="match status" value="1"/>
</dbReference>
<dbReference type="GO" id="GO:0030655">
    <property type="term" value="P:beta-lactam antibiotic catabolic process"/>
    <property type="evidence" value="ECO:0007669"/>
    <property type="project" value="InterPro"/>
</dbReference>
<dbReference type="RefSeq" id="WP_069700075.1">
    <property type="nucleotide sequence ID" value="NZ_JAGGMA010000005.1"/>
</dbReference>
<name>A0A1E5KTK2_9ENTE</name>
<gene>
    <name evidence="2" type="ORF">BCR26_05940</name>
</gene>
<dbReference type="GO" id="GO:0008800">
    <property type="term" value="F:beta-lactamase activity"/>
    <property type="evidence" value="ECO:0007669"/>
    <property type="project" value="InterPro"/>
</dbReference>
<keyword evidence="2" id="KW-0378">Hydrolase</keyword>
<evidence type="ECO:0000313" key="2">
    <source>
        <dbReference type="EMBL" id="OEH81088.1"/>
    </source>
</evidence>
<dbReference type="PANTHER" id="PTHR35333:SF3">
    <property type="entry name" value="BETA-LACTAMASE-TYPE TRANSPEPTIDASE FOLD CONTAINING PROTEIN"/>
    <property type="match status" value="1"/>
</dbReference>
<accession>A0A1E5KTK2</accession>
<dbReference type="InterPro" id="IPR000871">
    <property type="entry name" value="Beta-lactam_class-A"/>
</dbReference>
<feature type="domain" description="Beta-lactamase class A catalytic" evidence="1">
    <location>
        <begin position="85"/>
        <end position="283"/>
    </location>
</feature>
<dbReference type="AlphaFoldDB" id="A0A1E5KTK2"/>
<dbReference type="Pfam" id="PF13354">
    <property type="entry name" value="Beta-lactamase2"/>
    <property type="match status" value="1"/>
</dbReference>